<evidence type="ECO:0000259" key="1">
    <source>
        <dbReference type="PROSITE" id="PS50181"/>
    </source>
</evidence>
<proteinExistence type="predicted"/>
<dbReference type="PANTHER" id="PTHR31264:SF3">
    <property type="entry name" value="OS07G0554100 PROTEIN"/>
    <property type="match status" value="1"/>
</dbReference>
<evidence type="ECO:0000313" key="2">
    <source>
        <dbReference type="EMBL" id="KAF8664410.1"/>
    </source>
</evidence>
<protein>
    <recommendedName>
        <fullName evidence="1">F-box domain-containing protein</fullName>
    </recommendedName>
</protein>
<dbReference type="InterPro" id="IPR036047">
    <property type="entry name" value="F-box-like_dom_sf"/>
</dbReference>
<sequence>MASPGRSILPRPKPTASPRQLATLTDDLLQDIFLRICPTDLIRASAACVAFHRLINADPTFLRRYRAIHPPLLLGFLGVGIEGFQPAEAPHPNAPAARALHSAADFSFEFLPRREGHEWIPCDVRDGRVLLDASNPSHRSDGDSLVLGDLAVCEPLSRQYLLLPRIPEYLLTSVDIKEGNIDDFRASLVPSGDWEETSFKVLCTTHSRERKLELGWAGRWPQFAYGCCYWKLRDQNELLKLEMNTLEFSIVDLPPNLIMLQNMGGVAIVEAGESILGMFSQIIDPQVRVSVVRGPPFVSHTLDSNHQERFKDIKW</sequence>
<dbReference type="SUPFAM" id="SSF81383">
    <property type="entry name" value="F-box domain"/>
    <property type="match status" value="1"/>
</dbReference>
<dbReference type="OrthoDB" id="685304at2759"/>
<gene>
    <name evidence="2" type="ORF">HU200_054582</name>
</gene>
<comment type="caution">
    <text evidence="2">The sequence shown here is derived from an EMBL/GenBank/DDBJ whole genome shotgun (WGS) entry which is preliminary data.</text>
</comment>
<organism evidence="2 3">
    <name type="scientific">Digitaria exilis</name>
    <dbReference type="NCBI Taxonomy" id="1010633"/>
    <lineage>
        <taxon>Eukaryota</taxon>
        <taxon>Viridiplantae</taxon>
        <taxon>Streptophyta</taxon>
        <taxon>Embryophyta</taxon>
        <taxon>Tracheophyta</taxon>
        <taxon>Spermatophyta</taxon>
        <taxon>Magnoliopsida</taxon>
        <taxon>Liliopsida</taxon>
        <taxon>Poales</taxon>
        <taxon>Poaceae</taxon>
        <taxon>PACMAD clade</taxon>
        <taxon>Panicoideae</taxon>
        <taxon>Panicodae</taxon>
        <taxon>Paniceae</taxon>
        <taxon>Anthephorinae</taxon>
        <taxon>Digitaria</taxon>
    </lineage>
</organism>
<accession>A0A835APF4</accession>
<dbReference type="PANTHER" id="PTHR31264">
    <property type="entry name" value="OS07G0554500 PROTEIN-RELATED"/>
    <property type="match status" value="1"/>
</dbReference>
<keyword evidence="3" id="KW-1185">Reference proteome</keyword>
<dbReference type="PROSITE" id="PS50181">
    <property type="entry name" value="FBOX"/>
    <property type="match status" value="1"/>
</dbReference>
<dbReference type="InterPro" id="IPR001810">
    <property type="entry name" value="F-box_dom"/>
</dbReference>
<dbReference type="EMBL" id="JACEFO010002349">
    <property type="protein sequence ID" value="KAF8664410.1"/>
    <property type="molecule type" value="Genomic_DNA"/>
</dbReference>
<name>A0A835APF4_9POAL</name>
<dbReference type="AlphaFoldDB" id="A0A835APF4"/>
<feature type="domain" description="F-box" evidence="1">
    <location>
        <begin position="18"/>
        <end position="64"/>
    </location>
</feature>
<reference evidence="2" key="1">
    <citation type="submission" date="2020-07" db="EMBL/GenBank/DDBJ databases">
        <title>Genome sequence and genetic diversity analysis of an under-domesticated orphan crop, white fonio (Digitaria exilis).</title>
        <authorList>
            <person name="Bennetzen J.L."/>
            <person name="Chen S."/>
            <person name="Ma X."/>
            <person name="Wang X."/>
            <person name="Yssel A.E.J."/>
            <person name="Chaluvadi S.R."/>
            <person name="Johnson M."/>
            <person name="Gangashetty P."/>
            <person name="Hamidou F."/>
            <person name="Sanogo M.D."/>
            <person name="Zwaenepoel A."/>
            <person name="Wallace J."/>
            <person name="Van De Peer Y."/>
            <person name="Van Deynze A."/>
        </authorList>
    </citation>
    <scope>NUCLEOTIDE SEQUENCE</scope>
    <source>
        <tissue evidence="2">Leaves</tissue>
    </source>
</reference>
<evidence type="ECO:0000313" key="3">
    <source>
        <dbReference type="Proteomes" id="UP000636709"/>
    </source>
</evidence>
<dbReference type="Proteomes" id="UP000636709">
    <property type="component" value="Unassembled WGS sequence"/>
</dbReference>
<dbReference type="CDD" id="cd09917">
    <property type="entry name" value="F-box_SF"/>
    <property type="match status" value="1"/>
</dbReference>